<protein>
    <submittedName>
        <fullName evidence="2">Uncharacterized protein</fullName>
    </submittedName>
</protein>
<evidence type="ECO:0000313" key="2">
    <source>
        <dbReference type="EMBL" id="AGW45559.1"/>
    </source>
</evidence>
<feature type="region of interest" description="Disordered" evidence="1">
    <location>
        <begin position="99"/>
        <end position="124"/>
    </location>
</feature>
<sequence>MFIRWSKWLVVLALVIVTGGHWSLLQSAAWVGMAVNYSKCEPIAVALQKTFDGQNPCQLCHFVKEGKAAEQKRDLQKLEAKFEFLTVAGTCGLFPPRPFRHFTPQTEGADARVETPPLPPPRAA</sequence>
<organism evidence="2">
    <name type="scientific">uncultured bacterium Lac161</name>
    <dbReference type="NCBI Taxonomy" id="1403002"/>
    <lineage>
        <taxon>Bacteria</taxon>
        <taxon>environmental samples</taxon>
    </lineage>
</organism>
<evidence type="ECO:0000256" key="1">
    <source>
        <dbReference type="SAM" id="MobiDB-lite"/>
    </source>
</evidence>
<proteinExistence type="predicted"/>
<dbReference type="AlphaFoldDB" id="A0A059QCS9"/>
<dbReference type="EMBL" id="KF255994">
    <property type="protein sequence ID" value="AGW45559.1"/>
    <property type="molecule type" value="Genomic_DNA"/>
</dbReference>
<name>A0A059QCS9_9BACT</name>
<accession>A0A059QCS9</accession>
<reference evidence="2" key="1">
    <citation type="submission" date="2013-06" db="EMBL/GenBank/DDBJ databases">
        <title>Functional metagenomics reveals novel beta-galactosidases not predictable from gene sequences.</title>
        <authorList>
            <person name="Cheng J."/>
            <person name="Engel K."/>
            <person name="Romantsov T."/>
            <person name="Neufeld J.D."/>
            <person name="Rose D.R."/>
            <person name="Charles T.C."/>
        </authorList>
    </citation>
    <scope>NUCLEOTIDE SEQUENCE</scope>
</reference>